<evidence type="ECO:0000256" key="1">
    <source>
        <dbReference type="SAM" id="MobiDB-lite"/>
    </source>
</evidence>
<dbReference type="InterPro" id="IPR029063">
    <property type="entry name" value="SAM-dependent_MTases_sf"/>
</dbReference>
<proteinExistence type="predicted"/>
<organism evidence="3 4">
    <name type="scientific">Prorocentrum cordatum</name>
    <dbReference type="NCBI Taxonomy" id="2364126"/>
    <lineage>
        <taxon>Eukaryota</taxon>
        <taxon>Sar</taxon>
        <taxon>Alveolata</taxon>
        <taxon>Dinophyceae</taxon>
        <taxon>Prorocentrales</taxon>
        <taxon>Prorocentraceae</taxon>
        <taxon>Prorocentrum</taxon>
    </lineage>
</organism>
<keyword evidence="4" id="KW-1185">Reference proteome</keyword>
<accession>A0ABN9QQV5</accession>
<dbReference type="Gene3D" id="3.40.50.150">
    <property type="entry name" value="Vaccinia Virus protein VP39"/>
    <property type="match status" value="1"/>
</dbReference>
<reference evidence="3" key="1">
    <citation type="submission" date="2023-10" db="EMBL/GenBank/DDBJ databases">
        <authorList>
            <person name="Chen Y."/>
            <person name="Shah S."/>
            <person name="Dougan E. K."/>
            <person name="Thang M."/>
            <person name="Chan C."/>
        </authorList>
    </citation>
    <scope>NUCLEOTIDE SEQUENCE [LARGE SCALE GENOMIC DNA]</scope>
</reference>
<feature type="domain" description="Methyltransferase FkbM" evidence="2">
    <location>
        <begin position="324"/>
        <end position="407"/>
    </location>
</feature>
<dbReference type="EMBL" id="CAUYUJ010003692">
    <property type="protein sequence ID" value="CAK0806365.1"/>
    <property type="molecule type" value="Genomic_DNA"/>
</dbReference>
<feature type="region of interest" description="Disordered" evidence="1">
    <location>
        <begin position="1"/>
        <end position="35"/>
    </location>
</feature>
<protein>
    <recommendedName>
        <fullName evidence="2">Methyltransferase FkbM domain-containing protein</fullName>
    </recommendedName>
</protein>
<dbReference type="SUPFAM" id="SSF53335">
    <property type="entry name" value="S-adenosyl-L-methionine-dependent methyltransferases"/>
    <property type="match status" value="1"/>
</dbReference>
<evidence type="ECO:0000313" key="3">
    <source>
        <dbReference type="EMBL" id="CAK0806365.1"/>
    </source>
</evidence>
<feature type="non-terminal residue" evidence="3">
    <location>
        <position position="1"/>
    </location>
</feature>
<name>A0ABN9QQV5_9DINO</name>
<dbReference type="InterPro" id="IPR006342">
    <property type="entry name" value="FkbM_mtfrase"/>
</dbReference>
<dbReference type="Pfam" id="PF05050">
    <property type="entry name" value="Methyltransf_21"/>
    <property type="match status" value="1"/>
</dbReference>
<evidence type="ECO:0000259" key="2">
    <source>
        <dbReference type="Pfam" id="PF05050"/>
    </source>
</evidence>
<feature type="non-terminal residue" evidence="3">
    <location>
        <position position="439"/>
    </location>
</feature>
<sequence length="439" mass="46144">MGGPGQSDIEPRKTVANPFGGVLGPSGGVSVADGGERGDRGVYDWLCDVGMQADQAATDDSAPFPRVLAARETRVKLPAAGGQALGWADDRSASEGVRAGIQKQMWAMVTQLPRPPCQFRHSIREWSDISEMRRGTVRDVPKEGRRQRIGRTMGPQTSEGSGGWGSGGLPRGISVGLRARSFPGGAGVDPRVISAGFAAHRWATAARATGGGGPPADVGNAWAPMSPRELRADIGAALSAARARPALDWKLVEANDTKARCGTAGAHGGNTTPREQRRTDATDEFAQQGGLCLQGQLRGLGARQWPLQEAGAQGPLVGAPAAEEVAMTTLDHIFGEYLAVNGSAPALAVDVLKLDVEGYEMGALRGAEGLLSQGLVHYLVVEFHPGMLGTTGTDPQGLLEFLQHYCFVCHSLKIDRPHTFSDFVGRYTASADVLPTQGL</sequence>
<dbReference type="Proteomes" id="UP001189429">
    <property type="component" value="Unassembled WGS sequence"/>
</dbReference>
<gene>
    <name evidence="3" type="ORF">PCOR1329_LOCUS12605</name>
</gene>
<comment type="caution">
    <text evidence="3">The sequence shown here is derived from an EMBL/GenBank/DDBJ whole genome shotgun (WGS) entry which is preliminary data.</text>
</comment>
<evidence type="ECO:0000313" key="4">
    <source>
        <dbReference type="Proteomes" id="UP001189429"/>
    </source>
</evidence>
<feature type="compositionally biased region" description="Gly residues" evidence="1">
    <location>
        <begin position="160"/>
        <end position="169"/>
    </location>
</feature>
<feature type="region of interest" description="Disordered" evidence="1">
    <location>
        <begin position="140"/>
        <end position="169"/>
    </location>
</feature>